<organism evidence="10 11">
    <name type="scientific">Congzhengia minquanensis</name>
    <dbReference type="NCBI Taxonomy" id="2763657"/>
    <lineage>
        <taxon>Bacteria</taxon>
        <taxon>Bacillati</taxon>
        <taxon>Bacillota</taxon>
        <taxon>Clostridia</taxon>
        <taxon>Eubacteriales</taxon>
        <taxon>Oscillospiraceae</taxon>
        <taxon>Congzhengia</taxon>
    </lineage>
</organism>
<sequence>MSDLKQNAPEIDALRQGMDWDETDILRKQILIDSTFGDSHPGSAHLDRLVQMAADGVKYSGAKPSVFTVTDMCDGIAQGHDGMNYSLVSRDIIAGMVEIHAKANDFDGLVAISSCDKSVPAHLMAIARLNLPSVFVPGGVMPAAAGGFTLEQIGNVSVKCRQGDMTKEAFHKCQQDACPSCGACQFMGTAATMQVLSEALGLALPHSALMPVGLKFIQNAAKAAGRACVRLVEQNIRARDILTERAMKNAIVIHGAIGGSTNALLHLPAIAHELGIDLDMRLFDELHRKTPFLVNTRPVGEFSTEMFWYAGGVPRVMLAVKDLLELDALTVTGKTLGENLAEIEGELVRWEGYLANYGLKREDVIKKLSDTGAIAVLYGNLAEDGAVLKYTALPKEMQVFCGPARVFDGELSARNAIIEKKINPGDCIVIRYAGPKGSGMPEMFYTTEALCADETLVSTTAIITDGRFSGASRGPCIGHISPEAAQGGNLALIKDGDMISIDVPNRRIEAIGVDFESRRKGFSYAPPKESGILGIYKKNAVSAMKGGYMDV</sequence>
<evidence type="ECO:0000256" key="3">
    <source>
        <dbReference type="ARBA" id="ARBA00022723"/>
    </source>
</evidence>
<proteinExistence type="inferred from homology"/>
<dbReference type="InterPro" id="IPR020558">
    <property type="entry name" value="DiOHA_6PGluconate_deHydtase_CS"/>
</dbReference>
<comment type="similarity">
    <text evidence="1">Belongs to the IlvD/Edd family.</text>
</comment>
<keyword evidence="3" id="KW-0479">Metal-binding</keyword>
<dbReference type="InterPro" id="IPR056740">
    <property type="entry name" value="ILV_EDD_C"/>
</dbReference>
<protein>
    <submittedName>
        <fullName evidence="10">Dihydroxy-acid dehydratase</fullName>
    </submittedName>
</protein>
<keyword evidence="7" id="KW-0028">Amino-acid biosynthesis</keyword>
<evidence type="ECO:0000259" key="9">
    <source>
        <dbReference type="Pfam" id="PF24877"/>
    </source>
</evidence>
<dbReference type="GO" id="GO:0005829">
    <property type="term" value="C:cytosol"/>
    <property type="evidence" value="ECO:0007669"/>
    <property type="project" value="TreeGrafter"/>
</dbReference>
<evidence type="ECO:0000256" key="7">
    <source>
        <dbReference type="ARBA" id="ARBA00023304"/>
    </source>
</evidence>
<evidence type="ECO:0000256" key="6">
    <source>
        <dbReference type="ARBA" id="ARBA00023239"/>
    </source>
</evidence>
<feature type="domain" description="Dihydroxy-acid/6-phosphogluconate dehydratase C-terminal" evidence="9">
    <location>
        <begin position="366"/>
        <end position="546"/>
    </location>
</feature>
<dbReference type="PROSITE" id="PS00886">
    <property type="entry name" value="ILVD_EDD_1"/>
    <property type="match status" value="1"/>
</dbReference>
<keyword evidence="11" id="KW-1185">Reference proteome</keyword>
<evidence type="ECO:0000256" key="1">
    <source>
        <dbReference type="ARBA" id="ARBA00006486"/>
    </source>
</evidence>
<dbReference type="RefSeq" id="WP_249313572.1">
    <property type="nucleotide sequence ID" value="NZ_JACRSU010000004.1"/>
</dbReference>
<evidence type="ECO:0000313" key="10">
    <source>
        <dbReference type="EMBL" id="MBC8541554.1"/>
    </source>
</evidence>
<reference evidence="10" key="1">
    <citation type="submission" date="2020-08" db="EMBL/GenBank/DDBJ databases">
        <title>Genome public.</title>
        <authorList>
            <person name="Liu C."/>
            <person name="Sun Q."/>
        </authorList>
    </citation>
    <scope>NUCLEOTIDE SEQUENCE</scope>
    <source>
        <strain evidence="10">H8</strain>
    </source>
</reference>
<dbReference type="Pfam" id="PF00920">
    <property type="entry name" value="ILVD_EDD_N"/>
    <property type="match status" value="1"/>
</dbReference>
<feature type="domain" description="Dihydroxy-acid/6-phosphogluconate dehydratase N-terminal" evidence="8">
    <location>
        <begin position="28"/>
        <end position="339"/>
    </location>
</feature>
<dbReference type="GO" id="GO:0051537">
    <property type="term" value="F:2 iron, 2 sulfur cluster binding"/>
    <property type="evidence" value="ECO:0007669"/>
    <property type="project" value="UniProtKB-KW"/>
</dbReference>
<accession>A0A926DPP0</accession>
<evidence type="ECO:0000256" key="4">
    <source>
        <dbReference type="ARBA" id="ARBA00023004"/>
    </source>
</evidence>
<evidence type="ECO:0000256" key="2">
    <source>
        <dbReference type="ARBA" id="ARBA00022714"/>
    </source>
</evidence>
<keyword evidence="5" id="KW-0411">Iron-sulfur</keyword>
<dbReference type="Proteomes" id="UP000611762">
    <property type="component" value="Unassembled WGS sequence"/>
</dbReference>
<dbReference type="PANTHER" id="PTHR43661:SF3">
    <property type="entry name" value="D-XYLONATE DEHYDRATASE YAGF-RELATED"/>
    <property type="match status" value="1"/>
</dbReference>
<dbReference type="SUPFAM" id="SSF143975">
    <property type="entry name" value="IlvD/EDD N-terminal domain-like"/>
    <property type="match status" value="1"/>
</dbReference>
<evidence type="ECO:0000313" key="11">
    <source>
        <dbReference type="Proteomes" id="UP000611762"/>
    </source>
</evidence>
<dbReference type="SUPFAM" id="SSF52016">
    <property type="entry name" value="LeuD/IlvD-like"/>
    <property type="match status" value="1"/>
</dbReference>
<dbReference type="Pfam" id="PF24877">
    <property type="entry name" value="ILV_EDD_C"/>
    <property type="match status" value="1"/>
</dbReference>
<keyword evidence="6" id="KW-0456">Lyase</keyword>
<gene>
    <name evidence="10" type="ORF">H8698_11250</name>
</gene>
<dbReference type="GO" id="GO:0016836">
    <property type="term" value="F:hydro-lyase activity"/>
    <property type="evidence" value="ECO:0007669"/>
    <property type="project" value="TreeGrafter"/>
</dbReference>
<dbReference type="GO" id="GO:0046872">
    <property type="term" value="F:metal ion binding"/>
    <property type="evidence" value="ECO:0007669"/>
    <property type="project" value="UniProtKB-KW"/>
</dbReference>
<name>A0A926DPP0_9FIRM</name>
<dbReference type="InterPro" id="IPR037237">
    <property type="entry name" value="IlvD/EDD_N"/>
</dbReference>
<dbReference type="EMBL" id="JACRSU010000004">
    <property type="protein sequence ID" value="MBC8541554.1"/>
    <property type="molecule type" value="Genomic_DNA"/>
</dbReference>
<evidence type="ECO:0000259" key="8">
    <source>
        <dbReference type="Pfam" id="PF00920"/>
    </source>
</evidence>
<evidence type="ECO:0000256" key="5">
    <source>
        <dbReference type="ARBA" id="ARBA00023014"/>
    </source>
</evidence>
<keyword evidence="2" id="KW-0001">2Fe-2S</keyword>
<dbReference type="PROSITE" id="PS00887">
    <property type="entry name" value="ILVD_EDD_2"/>
    <property type="match status" value="1"/>
</dbReference>
<dbReference type="FunFam" id="3.50.30.80:FF:000001">
    <property type="entry name" value="Dihydroxy-acid dehydratase"/>
    <property type="match status" value="1"/>
</dbReference>
<comment type="caution">
    <text evidence="10">The sequence shown here is derived from an EMBL/GenBank/DDBJ whole genome shotgun (WGS) entry which is preliminary data.</text>
</comment>
<dbReference type="GO" id="GO:0009082">
    <property type="term" value="P:branched-chain amino acid biosynthetic process"/>
    <property type="evidence" value="ECO:0007669"/>
    <property type="project" value="UniProtKB-KW"/>
</dbReference>
<dbReference type="AlphaFoldDB" id="A0A926DPP0"/>
<keyword evidence="7" id="KW-0100">Branched-chain amino acid biosynthesis</keyword>
<dbReference type="InterPro" id="IPR042096">
    <property type="entry name" value="Dihydro-acid_dehy_C"/>
</dbReference>
<dbReference type="InterPro" id="IPR000581">
    <property type="entry name" value="ILV_EDD_N"/>
</dbReference>
<dbReference type="PANTHER" id="PTHR43661">
    <property type="entry name" value="D-XYLONATE DEHYDRATASE"/>
    <property type="match status" value="1"/>
</dbReference>
<keyword evidence="4" id="KW-0408">Iron</keyword>
<dbReference type="Gene3D" id="3.50.30.80">
    <property type="entry name" value="IlvD/EDD C-terminal domain-like"/>
    <property type="match status" value="1"/>
</dbReference>